<protein>
    <submittedName>
        <fullName evidence="1">Uncharacterized protein</fullName>
    </submittedName>
</protein>
<gene>
    <name evidence="1" type="ORF">OEA66_03350</name>
</gene>
<name>A0ABT3XZS7_9FLAO</name>
<dbReference type="EMBL" id="JAOVZV010000001">
    <property type="protein sequence ID" value="MCX8531387.1"/>
    <property type="molecule type" value="Genomic_DNA"/>
</dbReference>
<sequence>MNDYYDQITNEIKFPKPTPFYTLQINKQDCRVLIRINDIPLKKVKTKLQLIH</sequence>
<accession>A0ABT3XZS7</accession>
<evidence type="ECO:0000313" key="1">
    <source>
        <dbReference type="EMBL" id="MCX8531387.1"/>
    </source>
</evidence>
<reference evidence="1" key="1">
    <citation type="submission" date="2022-10" db="EMBL/GenBank/DDBJ databases">
        <title>Chryseobacterium sp. nov., a novel bacterial species.</title>
        <authorList>
            <person name="Cao Y."/>
        </authorList>
    </citation>
    <scope>NUCLEOTIDE SEQUENCE</scope>
    <source>
        <strain evidence="1">KC 927</strain>
    </source>
</reference>
<comment type="caution">
    <text evidence="1">The sequence shown here is derived from an EMBL/GenBank/DDBJ whole genome shotgun (WGS) entry which is preliminary data.</text>
</comment>
<dbReference type="Proteomes" id="UP001070176">
    <property type="component" value="Unassembled WGS sequence"/>
</dbReference>
<organism evidence="1 2">
    <name type="scientific">Chryseobacterium luquanense</name>
    <dbReference type="NCBI Taxonomy" id="2983766"/>
    <lineage>
        <taxon>Bacteria</taxon>
        <taxon>Pseudomonadati</taxon>
        <taxon>Bacteroidota</taxon>
        <taxon>Flavobacteriia</taxon>
        <taxon>Flavobacteriales</taxon>
        <taxon>Weeksellaceae</taxon>
        <taxon>Chryseobacterium group</taxon>
        <taxon>Chryseobacterium</taxon>
    </lineage>
</organism>
<dbReference type="RefSeq" id="WP_267280027.1">
    <property type="nucleotide sequence ID" value="NZ_JAOVZV010000001.1"/>
</dbReference>
<keyword evidence="2" id="KW-1185">Reference proteome</keyword>
<proteinExistence type="predicted"/>
<evidence type="ECO:0000313" key="2">
    <source>
        <dbReference type="Proteomes" id="UP001070176"/>
    </source>
</evidence>